<dbReference type="PROSITE" id="PS00108">
    <property type="entry name" value="PROTEIN_KINASE_ST"/>
    <property type="match status" value="1"/>
</dbReference>
<evidence type="ECO:0000256" key="4">
    <source>
        <dbReference type="SAM" id="MobiDB-lite"/>
    </source>
</evidence>
<dbReference type="SUPFAM" id="SSF56112">
    <property type="entry name" value="Protein kinase-like (PK-like)"/>
    <property type="match status" value="1"/>
</dbReference>
<protein>
    <submittedName>
        <fullName evidence="6">TKL protein kinase</fullName>
    </submittedName>
</protein>
<dbReference type="PROSITE" id="PS50297">
    <property type="entry name" value="ANK_REP_REGION"/>
    <property type="match status" value="5"/>
</dbReference>
<dbReference type="PROSITE" id="PS50011">
    <property type="entry name" value="PROTEIN_KINASE_DOM"/>
    <property type="match status" value="1"/>
</dbReference>
<feature type="repeat" description="ANK" evidence="3">
    <location>
        <begin position="108"/>
        <end position="140"/>
    </location>
</feature>
<proteinExistence type="predicted"/>
<dbReference type="PROSITE" id="PS50088">
    <property type="entry name" value="ANK_REPEAT"/>
    <property type="match status" value="6"/>
</dbReference>
<evidence type="ECO:0000256" key="3">
    <source>
        <dbReference type="PROSITE-ProRule" id="PRU00023"/>
    </source>
</evidence>
<dbReference type="EMBL" id="JH767225">
    <property type="protein sequence ID" value="EQC26670.1"/>
    <property type="molecule type" value="Genomic_DNA"/>
</dbReference>
<name>T0PZY5_SAPDV</name>
<dbReference type="PRINTS" id="PR01415">
    <property type="entry name" value="ANKYRIN"/>
</dbReference>
<dbReference type="Gene3D" id="1.10.510.10">
    <property type="entry name" value="Transferase(Phosphotransferase) domain 1"/>
    <property type="match status" value="1"/>
</dbReference>
<sequence length="895" mass="97504">MFGLWQSETPEQTKARETKAKAEAKARETKAKAEAKARETKAKEEALLNAARDGNLATVISSLNDGVNIECYNINGSTPLHRAALCGRLEIVRFLLEKGAKIEAKNDYLDTPLHDASLNNKVEVVRLLLAYGANVDATNFWNQTPLVDAQEKGFVQVQEPLRTAMLAKALREKRILDANSLLRQEKIIVNHQEPDGTTLLHLVLAMQDLKLLATMLEKSNLEIDATDSSGRTALAIALATRNIEATYALLQSNAQLDAVDKSILGAHMHTVEAVLRHAASTNNNEMVAELLQHGASPAATNENGETALHFAAANGHTAIVQTLLENDKSLLGLCDQSGNTALHVAAEKAKKGHVDAVNKVDKTTMLMAAATNNHESVVNVLLSYLVSTLILDDASYKALTTHRKELVAAQGYLDQRNAMRKTTAEIASNAAKQLIENSVTSLQTNLDRTRLAMQSKKAALSKAMKTQEWPMVKRLLLEGVPVTSLDFPGAIVNANDAELRHILVRAIVEADDSVLFQTFLRTLELSKTARNQLAQVALVLAVTSVKTLFVMNLLRMADVNLDLVTTEGPSPLHLAAKIGSVLMLSMLLTASRADVDTINEGFTALANAVREGHIDAAKVLLSASANPSFVLPSGHTILVMAVRRGHQELAQLLYDSIYTIIPTVTSAAFSPLERLPNGGFGAIEKVAWKNKSNDDIVIRKRPLQAGRCRSPYLLPALAIVDNPTDGVQLVTEWMRQGDLFHYLKRLRTPLPNDGIALDTFELSIVHVAWVIANGLAYLHAKNIIHRDLKSSNVFLCAKHGVVLGDFGIARAIEKEMTAGAGTDVWMAPEVLREENEEVRVYDASADIYSFGVILTELDTGHKPFADSPLKPFEILNRVRLGTLRPAMTDNSADGQ</sequence>
<dbReference type="STRING" id="1156394.T0PZY5"/>
<evidence type="ECO:0000313" key="6">
    <source>
        <dbReference type="EMBL" id="EQC26670.1"/>
    </source>
</evidence>
<evidence type="ECO:0000313" key="7">
    <source>
        <dbReference type="Proteomes" id="UP000030762"/>
    </source>
</evidence>
<dbReference type="InParanoid" id="T0PZY5"/>
<feature type="compositionally biased region" description="Basic and acidic residues" evidence="4">
    <location>
        <begin position="11"/>
        <end position="38"/>
    </location>
</feature>
<feature type="repeat" description="ANK" evidence="3">
    <location>
        <begin position="303"/>
        <end position="326"/>
    </location>
</feature>
<dbReference type="PANTHER" id="PTHR24198">
    <property type="entry name" value="ANKYRIN REPEAT AND PROTEIN KINASE DOMAIN-CONTAINING PROTEIN"/>
    <property type="match status" value="1"/>
</dbReference>
<feature type="repeat" description="ANK" evidence="3">
    <location>
        <begin position="229"/>
        <end position="261"/>
    </location>
</feature>
<dbReference type="GO" id="GO:0005524">
    <property type="term" value="F:ATP binding"/>
    <property type="evidence" value="ECO:0007669"/>
    <property type="project" value="InterPro"/>
</dbReference>
<gene>
    <name evidence="6" type="ORF">SDRG_15508</name>
</gene>
<dbReference type="InterPro" id="IPR036770">
    <property type="entry name" value="Ankyrin_rpt-contain_sf"/>
</dbReference>
<organism evidence="6 7">
    <name type="scientific">Saprolegnia diclina (strain VS20)</name>
    <dbReference type="NCBI Taxonomy" id="1156394"/>
    <lineage>
        <taxon>Eukaryota</taxon>
        <taxon>Sar</taxon>
        <taxon>Stramenopiles</taxon>
        <taxon>Oomycota</taxon>
        <taxon>Saprolegniomycetes</taxon>
        <taxon>Saprolegniales</taxon>
        <taxon>Saprolegniaceae</taxon>
        <taxon>Saprolegnia</taxon>
    </lineage>
</organism>
<dbReference type="InterPro" id="IPR000719">
    <property type="entry name" value="Prot_kinase_dom"/>
</dbReference>
<dbReference type="GeneID" id="19956235"/>
<dbReference type="PANTHER" id="PTHR24198:SF165">
    <property type="entry name" value="ANKYRIN REPEAT-CONTAINING PROTEIN-RELATED"/>
    <property type="match status" value="1"/>
</dbReference>
<evidence type="ECO:0000256" key="1">
    <source>
        <dbReference type="ARBA" id="ARBA00022737"/>
    </source>
</evidence>
<accession>T0PZY5</accession>
<keyword evidence="1" id="KW-0677">Repeat</keyword>
<dbReference type="eggNOG" id="KOG4177">
    <property type="taxonomic scope" value="Eukaryota"/>
</dbReference>
<evidence type="ECO:0000259" key="5">
    <source>
        <dbReference type="PROSITE" id="PS50011"/>
    </source>
</evidence>
<feature type="domain" description="Protein kinase" evidence="5">
    <location>
        <begin position="658"/>
        <end position="895"/>
    </location>
</feature>
<dbReference type="OMA" id="VHVAWVI"/>
<dbReference type="Gene3D" id="1.25.40.20">
    <property type="entry name" value="Ankyrin repeat-containing domain"/>
    <property type="match status" value="4"/>
</dbReference>
<evidence type="ECO:0000256" key="2">
    <source>
        <dbReference type="ARBA" id="ARBA00023043"/>
    </source>
</evidence>
<keyword evidence="7" id="KW-1185">Reference proteome</keyword>
<dbReference type="InterPro" id="IPR008271">
    <property type="entry name" value="Ser/Thr_kinase_AS"/>
</dbReference>
<dbReference type="Pfam" id="PF00069">
    <property type="entry name" value="Pkinase"/>
    <property type="match status" value="1"/>
</dbReference>
<feature type="repeat" description="ANK" evidence="3">
    <location>
        <begin position="567"/>
        <end position="600"/>
    </location>
</feature>
<keyword evidence="2 3" id="KW-0040">ANK repeat</keyword>
<dbReference type="Proteomes" id="UP000030762">
    <property type="component" value="Unassembled WGS sequence"/>
</dbReference>
<dbReference type="Pfam" id="PF12796">
    <property type="entry name" value="Ank_2"/>
    <property type="match status" value="3"/>
</dbReference>
<dbReference type="SMART" id="SM00248">
    <property type="entry name" value="ANK"/>
    <property type="match status" value="10"/>
</dbReference>
<feature type="repeat" description="ANK" evidence="3">
    <location>
        <begin position="600"/>
        <end position="626"/>
    </location>
</feature>
<dbReference type="SUPFAM" id="SSF48403">
    <property type="entry name" value="Ankyrin repeat"/>
    <property type="match status" value="2"/>
</dbReference>
<dbReference type="RefSeq" id="XP_008619905.1">
    <property type="nucleotide sequence ID" value="XM_008621683.1"/>
</dbReference>
<dbReference type="VEuPathDB" id="FungiDB:SDRG_15508"/>
<reference evidence="6 7" key="1">
    <citation type="submission" date="2012-04" db="EMBL/GenBank/DDBJ databases">
        <title>The Genome Sequence of Saprolegnia declina VS20.</title>
        <authorList>
            <consortium name="The Broad Institute Genome Sequencing Platform"/>
            <person name="Russ C."/>
            <person name="Nusbaum C."/>
            <person name="Tyler B."/>
            <person name="van West P."/>
            <person name="Dieguez-Uribeondo J."/>
            <person name="de Bruijn I."/>
            <person name="Tripathy S."/>
            <person name="Jiang R."/>
            <person name="Young S.K."/>
            <person name="Zeng Q."/>
            <person name="Gargeya S."/>
            <person name="Fitzgerald M."/>
            <person name="Haas B."/>
            <person name="Abouelleil A."/>
            <person name="Alvarado L."/>
            <person name="Arachchi H.M."/>
            <person name="Berlin A."/>
            <person name="Chapman S.B."/>
            <person name="Goldberg J."/>
            <person name="Griggs A."/>
            <person name="Gujja S."/>
            <person name="Hansen M."/>
            <person name="Howarth C."/>
            <person name="Imamovic A."/>
            <person name="Larimer J."/>
            <person name="McCowen C."/>
            <person name="Montmayeur A."/>
            <person name="Murphy C."/>
            <person name="Neiman D."/>
            <person name="Pearson M."/>
            <person name="Priest M."/>
            <person name="Roberts A."/>
            <person name="Saif S."/>
            <person name="Shea T."/>
            <person name="Sisk P."/>
            <person name="Sykes S."/>
            <person name="Wortman J."/>
            <person name="Nusbaum C."/>
            <person name="Birren B."/>
        </authorList>
    </citation>
    <scope>NUCLEOTIDE SEQUENCE [LARGE SCALE GENOMIC DNA]</scope>
    <source>
        <strain evidence="6 7">VS20</strain>
    </source>
</reference>
<keyword evidence="6" id="KW-0808">Transferase</keyword>
<dbReference type="eggNOG" id="KOG0193">
    <property type="taxonomic scope" value="Eukaryota"/>
</dbReference>
<dbReference type="InterPro" id="IPR011009">
    <property type="entry name" value="Kinase-like_dom_sf"/>
</dbReference>
<dbReference type="GO" id="GO:0004672">
    <property type="term" value="F:protein kinase activity"/>
    <property type="evidence" value="ECO:0007669"/>
    <property type="project" value="InterPro"/>
</dbReference>
<keyword evidence="6" id="KW-0418">Kinase</keyword>
<feature type="repeat" description="ANK" evidence="3">
    <location>
        <begin position="75"/>
        <end position="107"/>
    </location>
</feature>
<dbReference type="OrthoDB" id="3695581at2759"/>
<feature type="region of interest" description="Disordered" evidence="4">
    <location>
        <begin position="1"/>
        <end position="38"/>
    </location>
</feature>
<dbReference type="AlphaFoldDB" id="T0PZY5"/>
<dbReference type="InterPro" id="IPR002110">
    <property type="entry name" value="Ankyrin_rpt"/>
</dbReference>
<feature type="compositionally biased region" description="Polar residues" evidence="4">
    <location>
        <begin position="1"/>
        <end position="10"/>
    </location>
</feature>
<dbReference type="SMART" id="SM00220">
    <property type="entry name" value="S_TKc"/>
    <property type="match status" value="1"/>
</dbReference>